<dbReference type="CDD" id="cd02440">
    <property type="entry name" value="AdoMet_MTases"/>
    <property type="match status" value="1"/>
</dbReference>
<accession>A0A934N868</accession>
<keyword evidence="3" id="KW-0489">Methyltransferase</keyword>
<evidence type="ECO:0000313" key="3">
    <source>
        <dbReference type="EMBL" id="MBJ7604445.1"/>
    </source>
</evidence>
<name>A0A934N868_9BACT</name>
<organism evidence="3 4">
    <name type="scientific">Candidatus Dormiibacter inghamiae</name>
    <dbReference type="NCBI Taxonomy" id="3127013"/>
    <lineage>
        <taxon>Bacteria</taxon>
        <taxon>Bacillati</taxon>
        <taxon>Candidatus Dormiibacterota</taxon>
        <taxon>Candidatus Dormibacteria</taxon>
        <taxon>Candidatus Dormibacterales</taxon>
        <taxon>Candidatus Dormibacteraceae</taxon>
        <taxon>Candidatus Dormiibacter</taxon>
    </lineage>
</organism>
<gene>
    <name evidence="3" type="ORF">JF888_14875</name>
</gene>
<evidence type="ECO:0000256" key="1">
    <source>
        <dbReference type="ARBA" id="ARBA00022679"/>
    </source>
</evidence>
<dbReference type="AlphaFoldDB" id="A0A934N868"/>
<dbReference type="GO" id="GO:0008168">
    <property type="term" value="F:methyltransferase activity"/>
    <property type="evidence" value="ECO:0007669"/>
    <property type="project" value="UniProtKB-KW"/>
</dbReference>
<dbReference type="GO" id="GO:0032259">
    <property type="term" value="P:methylation"/>
    <property type="evidence" value="ECO:0007669"/>
    <property type="project" value="UniProtKB-KW"/>
</dbReference>
<proteinExistence type="predicted"/>
<keyword evidence="1" id="KW-0808">Transferase</keyword>
<protein>
    <submittedName>
        <fullName evidence="3">Methyltransferase domain-containing protein</fullName>
    </submittedName>
</protein>
<comment type="caution">
    <text evidence="3">The sequence shown here is derived from an EMBL/GenBank/DDBJ whole genome shotgun (WGS) entry which is preliminary data.</text>
</comment>
<sequence length="171" mass="18822">MVRAADQVGGGDALDLGCGAGRDTEHLLNRGFTVTAVDSSAWAGAALSQMPHQARLDFIQSRIEDFQPMTYDLINAQYALPFICSDLFKGCVARLIAALRPKAVLAANFFGPHDEWNVAGDHRTFVTRAEVEAMLTDLELMELSEEDKDGETAFGTTKHWHVYHVIARRTA</sequence>
<feature type="domain" description="Methyltransferase" evidence="2">
    <location>
        <begin position="14"/>
        <end position="101"/>
    </location>
</feature>
<dbReference type="RefSeq" id="WP_338182109.1">
    <property type="nucleotide sequence ID" value="NZ_JAEKNQ010000058.1"/>
</dbReference>
<dbReference type="SUPFAM" id="SSF53335">
    <property type="entry name" value="S-adenosyl-L-methionine-dependent methyltransferases"/>
    <property type="match status" value="1"/>
</dbReference>
<dbReference type="Pfam" id="PF13649">
    <property type="entry name" value="Methyltransf_25"/>
    <property type="match status" value="1"/>
</dbReference>
<dbReference type="EMBL" id="JAEKNQ010000058">
    <property type="protein sequence ID" value="MBJ7604445.1"/>
    <property type="molecule type" value="Genomic_DNA"/>
</dbReference>
<evidence type="ECO:0000313" key="4">
    <source>
        <dbReference type="Proteomes" id="UP000620075"/>
    </source>
</evidence>
<evidence type="ECO:0000259" key="2">
    <source>
        <dbReference type="Pfam" id="PF13649"/>
    </source>
</evidence>
<dbReference type="Proteomes" id="UP000620075">
    <property type="component" value="Unassembled WGS sequence"/>
</dbReference>
<dbReference type="PANTHER" id="PTHR43861">
    <property type="entry name" value="TRANS-ACONITATE 2-METHYLTRANSFERASE-RELATED"/>
    <property type="match status" value="1"/>
</dbReference>
<dbReference type="InterPro" id="IPR029063">
    <property type="entry name" value="SAM-dependent_MTases_sf"/>
</dbReference>
<dbReference type="InterPro" id="IPR041698">
    <property type="entry name" value="Methyltransf_25"/>
</dbReference>
<reference evidence="3 4" key="1">
    <citation type="submission" date="2020-10" db="EMBL/GenBank/DDBJ databases">
        <title>Ca. Dormibacterota MAGs.</title>
        <authorList>
            <person name="Montgomery K."/>
        </authorList>
    </citation>
    <scope>NUCLEOTIDE SEQUENCE [LARGE SCALE GENOMIC DNA]</scope>
    <source>
        <strain evidence="3">SC8811_S16_3</strain>
    </source>
</reference>
<dbReference type="Gene3D" id="3.40.50.150">
    <property type="entry name" value="Vaccinia Virus protein VP39"/>
    <property type="match status" value="1"/>
</dbReference>